<dbReference type="Proteomes" id="UP001417504">
    <property type="component" value="Unassembled WGS sequence"/>
</dbReference>
<evidence type="ECO:0000256" key="3">
    <source>
        <dbReference type="ARBA" id="ARBA00022448"/>
    </source>
</evidence>
<feature type="transmembrane region" description="Helical" evidence="7">
    <location>
        <begin position="34"/>
        <end position="58"/>
    </location>
</feature>
<organism evidence="8 9">
    <name type="scientific">Stephania japonica</name>
    <dbReference type="NCBI Taxonomy" id="461633"/>
    <lineage>
        <taxon>Eukaryota</taxon>
        <taxon>Viridiplantae</taxon>
        <taxon>Streptophyta</taxon>
        <taxon>Embryophyta</taxon>
        <taxon>Tracheophyta</taxon>
        <taxon>Spermatophyta</taxon>
        <taxon>Magnoliopsida</taxon>
        <taxon>Ranunculales</taxon>
        <taxon>Menispermaceae</taxon>
        <taxon>Menispermoideae</taxon>
        <taxon>Cissampelideae</taxon>
        <taxon>Stephania</taxon>
    </lineage>
</organism>
<evidence type="ECO:0000256" key="2">
    <source>
        <dbReference type="ARBA" id="ARBA00006213"/>
    </source>
</evidence>
<evidence type="ECO:0000256" key="5">
    <source>
        <dbReference type="ARBA" id="ARBA00022989"/>
    </source>
</evidence>
<dbReference type="EMBL" id="JBBNAE010000002">
    <property type="protein sequence ID" value="KAK9144627.1"/>
    <property type="molecule type" value="Genomic_DNA"/>
</dbReference>
<dbReference type="GO" id="GO:0016020">
    <property type="term" value="C:membrane"/>
    <property type="evidence" value="ECO:0007669"/>
    <property type="project" value="UniProtKB-SubCell"/>
</dbReference>
<gene>
    <name evidence="8" type="ORF">Sjap_004530</name>
</gene>
<comment type="similarity">
    <text evidence="2">Belongs to the purine permeases (TC 2.A.7.14) family.</text>
</comment>
<comment type="subcellular location">
    <subcellularLocation>
        <location evidence="1">Membrane</location>
    </subcellularLocation>
</comment>
<accession>A0AAP0K2G4</accession>
<dbReference type="InterPro" id="IPR030182">
    <property type="entry name" value="PUP_plant"/>
</dbReference>
<dbReference type="GO" id="GO:0015211">
    <property type="term" value="F:purine nucleoside transmembrane transporter activity"/>
    <property type="evidence" value="ECO:0007669"/>
    <property type="project" value="InterPro"/>
</dbReference>
<evidence type="ECO:0000256" key="7">
    <source>
        <dbReference type="SAM" id="Phobius"/>
    </source>
</evidence>
<evidence type="ECO:0000313" key="9">
    <source>
        <dbReference type="Proteomes" id="UP001417504"/>
    </source>
</evidence>
<proteinExistence type="inferred from homology"/>
<protein>
    <submittedName>
        <fullName evidence="8">Uncharacterized protein</fullName>
    </submittedName>
</protein>
<dbReference type="PANTHER" id="PTHR31376:SF105">
    <property type="entry name" value="PURINE PERMEASE-RELATED"/>
    <property type="match status" value="1"/>
</dbReference>
<feature type="transmembrane region" description="Helical" evidence="7">
    <location>
        <begin position="70"/>
        <end position="90"/>
    </location>
</feature>
<keyword evidence="6 7" id="KW-0472">Membrane</keyword>
<keyword evidence="9" id="KW-1185">Reference proteome</keyword>
<evidence type="ECO:0000313" key="8">
    <source>
        <dbReference type="EMBL" id="KAK9144627.1"/>
    </source>
</evidence>
<evidence type="ECO:0000256" key="1">
    <source>
        <dbReference type="ARBA" id="ARBA00004370"/>
    </source>
</evidence>
<dbReference type="PANTHER" id="PTHR31376">
    <property type="entry name" value="OS09G0467300 PROTEIN-RELATED"/>
    <property type="match status" value="1"/>
</dbReference>
<evidence type="ECO:0000256" key="4">
    <source>
        <dbReference type="ARBA" id="ARBA00022692"/>
    </source>
</evidence>
<evidence type="ECO:0000256" key="6">
    <source>
        <dbReference type="ARBA" id="ARBA00023136"/>
    </source>
</evidence>
<dbReference type="AlphaFoldDB" id="A0AAP0K2G4"/>
<sequence>MSSAENNSLNIEAGPLHDQCPPPYHKNSTSTTKWPLLLCCLFVAIGIVGGPLLVRFYYLNGGSRQWLIKPNLILPSACMGMLYGLINFLYSQGLSYLPASISSLLQSA</sequence>
<comment type="caution">
    <text evidence="8">The sequence shown here is derived from an EMBL/GenBank/DDBJ whole genome shotgun (WGS) entry which is preliminary data.</text>
</comment>
<keyword evidence="5 7" id="KW-1133">Transmembrane helix</keyword>
<keyword evidence="3" id="KW-0813">Transport</keyword>
<keyword evidence="4 7" id="KW-0812">Transmembrane</keyword>
<reference evidence="8 9" key="1">
    <citation type="submission" date="2024-01" db="EMBL/GenBank/DDBJ databases">
        <title>Genome assemblies of Stephania.</title>
        <authorList>
            <person name="Yang L."/>
        </authorList>
    </citation>
    <scope>NUCLEOTIDE SEQUENCE [LARGE SCALE GENOMIC DNA]</scope>
    <source>
        <strain evidence="8">QJT</strain>
        <tissue evidence="8">Leaf</tissue>
    </source>
</reference>
<dbReference type="GO" id="GO:0005345">
    <property type="term" value="F:purine nucleobase transmembrane transporter activity"/>
    <property type="evidence" value="ECO:0007669"/>
    <property type="project" value="UniProtKB-ARBA"/>
</dbReference>
<name>A0AAP0K2G4_9MAGN</name>